<name>A0A1N6MUA2_9GAMM</name>
<gene>
    <name evidence="1" type="ORF">Xinn_02300</name>
    <name evidence="2" type="ORF">XIS1_1430045</name>
</gene>
<reference evidence="1 4" key="3">
    <citation type="journal article" date="2017" name="Nat. Microbiol.">
        <title>Natural product diversity associated with the nematode symbionts Photorhabdus and Xenorhabdus.</title>
        <authorList>
            <person name="Tobias N.J."/>
            <person name="Wolff H."/>
            <person name="Djahanschiri B."/>
            <person name="Grundmann F."/>
            <person name="Kronenwerth M."/>
            <person name="Shi Y.M."/>
            <person name="Simonyi S."/>
            <person name="Grun P."/>
            <person name="Shapiro-Ilan D."/>
            <person name="Pidot S.J."/>
            <person name="Stinear T.P."/>
            <person name="Ebersberger I."/>
            <person name="Bode H.B."/>
        </authorList>
    </citation>
    <scope>NUCLEOTIDE SEQUENCE [LARGE SCALE GENOMIC DNA]</scope>
    <source>
        <strain evidence="1 4">DSM 16336</strain>
    </source>
</reference>
<organism evidence="2 3">
    <name type="scientific">Xenorhabdus innexi</name>
    <dbReference type="NCBI Taxonomy" id="290109"/>
    <lineage>
        <taxon>Bacteria</taxon>
        <taxon>Pseudomonadati</taxon>
        <taxon>Pseudomonadota</taxon>
        <taxon>Gammaproteobacteria</taxon>
        <taxon>Enterobacterales</taxon>
        <taxon>Morganellaceae</taxon>
        <taxon>Xenorhabdus</taxon>
    </lineage>
</organism>
<dbReference type="EMBL" id="NIBU01000025">
    <property type="protein sequence ID" value="PHM33567.1"/>
    <property type="molecule type" value="Genomic_DNA"/>
</dbReference>
<reference evidence="3" key="2">
    <citation type="submission" date="2016-12" db="EMBL/GenBank/DDBJ databases">
        <authorList>
            <person name="Gaudriault S."/>
        </authorList>
    </citation>
    <scope>NUCLEOTIDE SEQUENCE [LARGE SCALE GENOMIC DNA]</scope>
    <source>
        <strain evidence="3">HGB1681 (deposited as PTA-6826 in the American Type Culture Collection)</strain>
    </source>
</reference>
<evidence type="ECO:0000313" key="1">
    <source>
        <dbReference type="EMBL" id="PHM33567.1"/>
    </source>
</evidence>
<protein>
    <submittedName>
        <fullName evidence="2">Uncharacterized protein</fullName>
    </submittedName>
</protein>
<keyword evidence="4" id="KW-1185">Reference proteome</keyword>
<dbReference type="RefSeq" id="WP_086955583.1">
    <property type="nucleotide sequence ID" value="NZ_CAWNQC010000168.1"/>
</dbReference>
<dbReference type="EMBL" id="FTLG01000050">
    <property type="protein sequence ID" value="SIP72367.1"/>
    <property type="molecule type" value="Genomic_DNA"/>
</dbReference>
<proteinExistence type="predicted"/>
<evidence type="ECO:0000313" key="4">
    <source>
        <dbReference type="Proteomes" id="UP000224871"/>
    </source>
</evidence>
<evidence type="ECO:0000313" key="3">
    <source>
        <dbReference type="Proteomes" id="UP000196435"/>
    </source>
</evidence>
<reference evidence="2" key="1">
    <citation type="submission" date="2016-12" db="EMBL/GenBank/DDBJ databases">
        <authorList>
            <person name="Song W.-J."/>
            <person name="Kurnit D.M."/>
        </authorList>
    </citation>
    <scope>NUCLEOTIDE SEQUENCE [LARGE SCALE GENOMIC DNA]</scope>
    <source>
        <strain evidence="2">HGB1681</strain>
    </source>
</reference>
<dbReference type="AlphaFoldDB" id="A0A1N6MUA2"/>
<dbReference type="OrthoDB" id="6446111at2"/>
<dbReference type="Proteomes" id="UP000196435">
    <property type="component" value="Unassembled WGS sequence"/>
</dbReference>
<accession>A0A1N6MUA2</accession>
<dbReference type="Proteomes" id="UP000224871">
    <property type="component" value="Unassembled WGS sequence"/>
</dbReference>
<evidence type="ECO:0000313" key="2">
    <source>
        <dbReference type="EMBL" id="SIP72367.1"/>
    </source>
</evidence>
<sequence length="116" mass="13538">MHTFISDTIKLPTAKQKNILNIKYIIATIPPADRLYSGTHNSSFWTGSCPESWNNGLNIDEFKHHILTTYRVSPKHTEPVSCYHLERISDYGYALYKRRGRYMHLVNTIPFIKPKK</sequence>